<dbReference type="Gene3D" id="3.40.50.200">
    <property type="entry name" value="Peptidase S8/S53 domain"/>
    <property type="match status" value="1"/>
</dbReference>
<feature type="domain" description="Peptidase S8/S53" evidence="5">
    <location>
        <begin position="330"/>
        <end position="582"/>
    </location>
</feature>
<feature type="chain" id="PRO_5031420337" description="Peptidase S8/S53 domain-containing protein" evidence="4">
    <location>
        <begin position="20"/>
        <end position="715"/>
    </location>
</feature>
<dbReference type="InterPro" id="IPR036852">
    <property type="entry name" value="Peptidase_S8/S53_dom_sf"/>
</dbReference>
<reference evidence="6" key="1">
    <citation type="submission" date="2021-01" db="EMBL/GenBank/DDBJ databases">
        <authorList>
            <person name="Corre E."/>
            <person name="Pelletier E."/>
            <person name="Niang G."/>
            <person name="Scheremetjew M."/>
            <person name="Finn R."/>
            <person name="Kale V."/>
            <person name="Holt S."/>
            <person name="Cochrane G."/>
            <person name="Meng A."/>
            <person name="Brown T."/>
            <person name="Cohen L."/>
        </authorList>
    </citation>
    <scope>NUCLEOTIDE SEQUENCE</scope>
    <source>
        <strain evidence="6">CCMP1320</strain>
    </source>
</reference>
<dbReference type="InterPro" id="IPR051048">
    <property type="entry name" value="Peptidase_S8/S53_subtilisin"/>
</dbReference>
<dbReference type="PANTHER" id="PTHR43399">
    <property type="entry name" value="SUBTILISIN-RELATED"/>
    <property type="match status" value="1"/>
</dbReference>
<comment type="caution">
    <text evidence="2">Lacks conserved residue(s) required for the propagation of feature annotation.</text>
</comment>
<comment type="similarity">
    <text evidence="1 2">Belongs to the peptidase S8 family.</text>
</comment>
<dbReference type="InterPro" id="IPR022398">
    <property type="entry name" value="Peptidase_S8_His-AS"/>
</dbReference>
<gene>
    <name evidence="6" type="ORF">DTER00134_LOCUS17776</name>
</gene>
<evidence type="ECO:0000256" key="1">
    <source>
        <dbReference type="ARBA" id="ARBA00011073"/>
    </source>
</evidence>
<feature type="signal peptide" evidence="4">
    <location>
        <begin position="1"/>
        <end position="19"/>
    </location>
</feature>
<evidence type="ECO:0000256" key="2">
    <source>
        <dbReference type="PROSITE-ProRule" id="PRU01240"/>
    </source>
</evidence>
<accession>A0A7S3R573</accession>
<sequence length="715" mass="76638">MRLPVDGLLLFLLASLACGSQEGVLVREARLGCKVVRTHGLNREGEEPERKLLAVTRGAPVIFLLGYDPAIKAAVSSMLTSVGISILQPVPTDHWLVRGTPAGIRSVQEKFPSVTSSLVPKQVKTSERTEQLLQGASLGPKKKGHGKSHHTRVLFSGAQDASAQDMSAQDASDSAPDWLQDLKQYKTQDGRTQLVLDVTGPPLTTVHNAFTDSPERREAKAEAEGWAQELRGGLAASLGLGTGDACRPLVQSVSILGTLGLVVCAEHAQAAASWLAEQGTVISIGLKHKAKPLNLHASATIQNGPQASTLPDDFASKPQLFPFWQAGITGEGQLVGFSDSGIDMGSCYFWDPAYADYQDNPDNIKNTADKDGIQFEHFFNTEHRKVMSYYWFRDAQKSDDSIGHGTHVGGTIAGAMYGFDPISNPDLATGVAPKAKLTFFDISEVADGTDTLVTPGDCVESSNNICNERAKGSVTSIYEVQHEEGARISSNSWGTTNPTYDNDCREIDAFARQYDMLILFAAGNDGTANSASALQTGTVGAPATCKNVLAIGAADNWRSDYGDSIPDNRLLDTNGNQITINNLDGLFASSKELYFYVTVNGGARSRAFDLTKNIPQYFAWGNGPGLIDGLGINKEFELVLADPEDACSPLNGDYTNKVVLFTRQGCDDLGAKGSNVESSNAVAGIFMEDSTAMKLERGSQFQVPIITTGFIRCVH</sequence>
<proteinExistence type="inferred from homology"/>
<dbReference type="GO" id="GO:0004252">
    <property type="term" value="F:serine-type endopeptidase activity"/>
    <property type="evidence" value="ECO:0007669"/>
    <property type="project" value="InterPro"/>
</dbReference>
<dbReference type="PROSITE" id="PS00137">
    <property type="entry name" value="SUBTILASE_HIS"/>
    <property type="match status" value="1"/>
</dbReference>
<dbReference type="PANTHER" id="PTHR43399:SF4">
    <property type="entry name" value="CELL WALL-ASSOCIATED PROTEASE"/>
    <property type="match status" value="1"/>
</dbReference>
<organism evidence="6">
    <name type="scientific">Dunaliella tertiolecta</name>
    <name type="common">Green alga</name>
    <dbReference type="NCBI Taxonomy" id="3047"/>
    <lineage>
        <taxon>Eukaryota</taxon>
        <taxon>Viridiplantae</taxon>
        <taxon>Chlorophyta</taxon>
        <taxon>core chlorophytes</taxon>
        <taxon>Chlorophyceae</taxon>
        <taxon>CS clade</taxon>
        <taxon>Chlamydomonadales</taxon>
        <taxon>Dunaliellaceae</taxon>
        <taxon>Dunaliella</taxon>
    </lineage>
</organism>
<dbReference type="PROSITE" id="PS51257">
    <property type="entry name" value="PROKAR_LIPOPROTEIN"/>
    <property type="match status" value="1"/>
</dbReference>
<dbReference type="Pfam" id="PF00082">
    <property type="entry name" value="Peptidase_S8"/>
    <property type="match status" value="1"/>
</dbReference>
<feature type="region of interest" description="Disordered" evidence="3">
    <location>
        <begin position="120"/>
        <end position="148"/>
    </location>
</feature>
<evidence type="ECO:0000313" key="6">
    <source>
        <dbReference type="EMBL" id="CAE0502703.1"/>
    </source>
</evidence>
<evidence type="ECO:0000259" key="5">
    <source>
        <dbReference type="Pfam" id="PF00082"/>
    </source>
</evidence>
<dbReference type="AlphaFoldDB" id="A0A7S3R573"/>
<dbReference type="EMBL" id="HBIP01029397">
    <property type="protein sequence ID" value="CAE0502703.1"/>
    <property type="molecule type" value="Transcribed_RNA"/>
</dbReference>
<keyword evidence="4" id="KW-0732">Signal</keyword>
<protein>
    <recommendedName>
        <fullName evidence="5">Peptidase S8/S53 domain-containing protein</fullName>
    </recommendedName>
</protein>
<dbReference type="GO" id="GO:0006508">
    <property type="term" value="P:proteolysis"/>
    <property type="evidence" value="ECO:0007669"/>
    <property type="project" value="InterPro"/>
</dbReference>
<name>A0A7S3R573_DUNTE</name>
<dbReference type="SUPFAM" id="SSF52743">
    <property type="entry name" value="Subtilisin-like"/>
    <property type="match status" value="1"/>
</dbReference>
<evidence type="ECO:0000256" key="4">
    <source>
        <dbReference type="SAM" id="SignalP"/>
    </source>
</evidence>
<dbReference type="InterPro" id="IPR000209">
    <property type="entry name" value="Peptidase_S8/S53_dom"/>
</dbReference>
<evidence type="ECO:0000256" key="3">
    <source>
        <dbReference type="SAM" id="MobiDB-lite"/>
    </source>
</evidence>
<dbReference type="PROSITE" id="PS51892">
    <property type="entry name" value="SUBTILASE"/>
    <property type="match status" value="1"/>
</dbReference>